<feature type="region of interest" description="Disordered" evidence="1">
    <location>
        <begin position="88"/>
        <end position="117"/>
    </location>
</feature>
<organism evidence="2 3">
    <name type="scientific">Batillaria attramentaria</name>
    <dbReference type="NCBI Taxonomy" id="370345"/>
    <lineage>
        <taxon>Eukaryota</taxon>
        <taxon>Metazoa</taxon>
        <taxon>Spiralia</taxon>
        <taxon>Lophotrochozoa</taxon>
        <taxon>Mollusca</taxon>
        <taxon>Gastropoda</taxon>
        <taxon>Caenogastropoda</taxon>
        <taxon>Sorbeoconcha</taxon>
        <taxon>Cerithioidea</taxon>
        <taxon>Batillariidae</taxon>
        <taxon>Batillaria</taxon>
    </lineage>
</organism>
<keyword evidence="3" id="KW-1185">Reference proteome</keyword>
<comment type="caution">
    <text evidence="2">The sequence shown here is derived from an EMBL/GenBank/DDBJ whole genome shotgun (WGS) entry which is preliminary data.</text>
</comment>
<dbReference type="EMBL" id="JACVVK020000005">
    <property type="protein sequence ID" value="KAK7506877.1"/>
    <property type="molecule type" value="Genomic_DNA"/>
</dbReference>
<evidence type="ECO:0000313" key="2">
    <source>
        <dbReference type="EMBL" id="KAK7506877.1"/>
    </source>
</evidence>
<evidence type="ECO:0000256" key="1">
    <source>
        <dbReference type="SAM" id="MobiDB-lite"/>
    </source>
</evidence>
<gene>
    <name evidence="2" type="ORF">BaRGS_00001728</name>
</gene>
<name>A0ABD0M6G1_9CAEN</name>
<sequence length="117" mass="12709">MSLRSCCFQPPLVYTVVGSSLHASMLQLVKPPQSADCCAPSHWYLRALHCLQSPMCGLLLLRGVGGLHHRGTLHLLSPFLKCVCTSRPASDLDLTPGLRNTAERSPFGPREPQACLS</sequence>
<protein>
    <submittedName>
        <fullName evidence="2">Uncharacterized protein</fullName>
    </submittedName>
</protein>
<proteinExistence type="predicted"/>
<dbReference type="AlphaFoldDB" id="A0ABD0M6G1"/>
<reference evidence="2 3" key="1">
    <citation type="journal article" date="2023" name="Sci. Data">
        <title>Genome assembly of the Korean intertidal mud-creeper Batillaria attramentaria.</title>
        <authorList>
            <person name="Patra A.K."/>
            <person name="Ho P.T."/>
            <person name="Jun S."/>
            <person name="Lee S.J."/>
            <person name="Kim Y."/>
            <person name="Won Y.J."/>
        </authorList>
    </citation>
    <scope>NUCLEOTIDE SEQUENCE [LARGE SCALE GENOMIC DNA]</scope>
    <source>
        <strain evidence="2">Wonlab-2016</strain>
    </source>
</reference>
<dbReference type="Proteomes" id="UP001519460">
    <property type="component" value="Unassembled WGS sequence"/>
</dbReference>
<accession>A0ABD0M6G1</accession>
<evidence type="ECO:0000313" key="3">
    <source>
        <dbReference type="Proteomes" id="UP001519460"/>
    </source>
</evidence>